<dbReference type="GeneID" id="94334834"/>
<name>A0AAD9PMC5_9APIC</name>
<dbReference type="PANTHER" id="PTHR12111">
    <property type="entry name" value="SPLICING FACTOR YJU2"/>
    <property type="match status" value="1"/>
</dbReference>
<accession>A0AAD9PMC5</accession>
<proteinExistence type="predicted"/>
<dbReference type="AlphaFoldDB" id="A0AAD9PMC5"/>
<dbReference type="RefSeq" id="XP_067804376.1">
    <property type="nucleotide sequence ID" value="XM_067945585.1"/>
</dbReference>
<evidence type="ECO:0000313" key="3">
    <source>
        <dbReference type="EMBL" id="KAK2197534.1"/>
    </source>
</evidence>
<dbReference type="KEGG" id="bdw:94334834"/>
<feature type="coiled-coil region" evidence="1">
    <location>
        <begin position="142"/>
        <end position="183"/>
    </location>
</feature>
<comment type="caution">
    <text evidence="3">The sequence shown here is derived from an EMBL/GenBank/DDBJ whole genome shotgun (WGS) entry which is preliminary data.</text>
</comment>
<feature type="region of interest" description="Disordered" evidence="2">
    <location>
        <begin position="255"/>
        <end position="275"/>
    </location>
</feature>
<protein>
    <submittedName>
        <fullName evidence="3">Saf4-Yju2 protein</fullName>
    </submittedName>
</protein>
<dbReference type="Proteomes" id="UP001214638">
    <property type="component" value="Unassembled WGS sequence"/>
</dbReference>
<keyword evidence="4" id="KW-1185">Reference proteome</keyword>
<dbReference type="Pfam" id="PF04502">
    <property type="entry name" value="Saf4_Yju2"/>
    <property type="match status" value="1"/>
</dbReference>
<sequence length="304" mass="34714">MAERKVLNKYIPPDFDPEAFNRFRDVLRNDGFGKNRTTFARRLKGGINSRGLSIRMMFPFTFRCASCGDFTYVGTKFNSRVQRLYNEDYLGIEKWRFFAKCPHCGHQIVFKTDPQHGDYLLESGGTRTYDADRDARLASETVQNLEDEEAEQLANAERLAVKAREAHKEFEDLERLAEIKRRNLRHREFESKPELVLSNASTGAKGDAGLEEEMEAYRQDQAQADALEHRNVVDSDPENLDPAVEVEKLVKLLEPDDPLDRGGHTRTNSESVKPKGTVCAFPANVKIVNVNKEDMDPFSGYRSD</sequence>
<evidence type="ECO:0000256" key="1">
    <source>
        <dbReference type="SAM" id="Coils"/>
    </source>
</evidence>
<dbReference type="GO" id="GO:0000398">
    <property type="term" value="P:mRNA splicing, via spliceosome"/>
    <property type="evidence" value="ECO:0007669"/>
    <property type="project" value="InterPro"/>
</dbReference>
<organism evidence="3 4">
    <name type="scientific">Babesia duncani</name>
    <dbReference type="NCBI Taxonomy" id="323732"/>
    <lineage>
        <taxon>Eukaryota</taxon>
        <taxon>Sar</taxon>
        <taxon>Alveolata</taxon>
        <taxon>Apicomplexa</taxon>
        <taxon>Aconoidasida</taxon>
        <taxon>Piroplasmida</taxon>
        <taxon>Babesiidae</taxon>
        <taxon>Babesia</taxon>
    </lineage>
</organism>
<evidence type="ECO:0000256" key="2">
    <source>
        <dbReference type="SAM" id="MobiDB-lite"/>
    </source>
</evidence>
<gene>
    <name evidence="3" type="ORF">BdWA1_000536</name>
</gene>
<keyword evidence="1" id="KW-0175">Coiled coil</keyword>
<dbReference type="PANTHER" id="PTHR12111:SF1">
    <property type="entry name" value="SPLICING FACTOR YJU2"/>
    <property type="match status" value="1"/>
</dbReference>
<dbReference type="EMBL" id="JALLKP010000001">
    <property type="protein sequence ID" value="KAK2197534.1"/>
    <property type="molecule type" value="Genomic_DNA"/>
</dbReference>
<reference evidence="3" key="1">
    <citation type="journal article" date="2023" name="Nat. Microbiol.">
        <title>Babesia duncani multi-omics identifies virulence factors and drug targets.</title>
        <authorList>
            <person name="Singh P."/>
            <person name="Lonardi S."/>
            <person name="Liang Q."/>
            <person name="Vydyam P."/>
            <person name="Khabirova E."/>
            <person name="Fang T."/>
            <person name="Gihaz S."/>
            <person name="Thekkiniath J."/>
            <person name="Munshi M."/>
            <person name="Abel S."/>
            <person name="Ciampossin L."/>
            <person name="Batugedara G."/>
            <person name="Gupta M."/>
            <person name="Lu X.M."/>
            <person name="Lenz T."/>
            <person name="Chakravarty S."/>
            <person name="Cornillot E."/>
            <person name="Hu Y."/>
            <person name="Ma W."/>
            <person name="Gonzalez L.M."/>
            <person name="Sanchez S."/>
            <person name="Estrada K."/>
            <person name="Sanchez-Flores A."/>
            <person name="Montero E."/>
            <person name="Harb O.S."/>
            <person name="Le Roch K.G."/>
            <person name="Mamoun C.B."/>
        </authorList>
    </citation>
    <scope>NUCLEOTIDE SEQUENCE</scope>
    <source>
        <strain evidence="3">WA1</strain>
    </source>
</reference>
<evidence type="ECO:0000313" key="4">
    <source>
        <dbReference type="Proteomes" id="UP001214638"/>
    </source>
</evidence>
<dbReference type="GO" id="GO:0071006">
    <property type="term" value="C:U2-type catalytic step 1 spliceosome"/>
    <property type="evidence" value="ECO:0007669"/>
    <property type="project" value="TreeGrafter"/>
</dbReference>
<dbReference type="InterPro" id="IPR007590">
    <property type="entry name" value="Saf4/Yju2"/>
</dbReference>